<dbReference type="InterPro" id="IPR013099">
    <property type="entry name" value="K_chnl_dom"/>
</dbReference>
<feature type="transmembrane region" description="Helical" evidence="9">
    <location>
        <begin position="179"/>
        <end position="199"/>
    </location>
</feature>
<proteinExistence type="predicted"/>
<protein>
    <submittedName>
        <fullName evidence="11">Potassium channel family protein</fullName>
    </submittedName>
</protein>
<sequence length="259" mass="29639">MMDKKLKKITLIYHITIIFLALFSVLLVLCSLFHWLSIVTYPYNYIHNGGLIIFAIDYVIRFIYAHDKKHFLIENSFDLLGIIPMHPLFVFFRLGRVVRILRAHRIFVVLGIDGAFTGSIHKFIYSTGFIYLFSISVAILILSALLYSVVEKISLSNALWWAITTATTVGYGDIYPHTFIGKIIASILMIGGIGFIGLLTSTITDFFTFNKEAKENTVNQNELKELMSSIDQLSKKVDHLSDQVNRLTKQKKNTNHRNR</sequence>
<dbReference type="Pfam" id="PF07885">
    <property type="entry name" value="Ion_trans_2"/>
    <property type="match status" value="1"/>
</dbReference>
<evidence type="ECO:0000256" key="2">
    <source>
        <dbReference type="ARBA" id="ARBA00022448"/>
    </source>
</evidence>
<evidence type="ECO:0000256" key="4">
    <source>
        <dbReference type="ARBA" id="ARBA00022989"/>
    </source>
</evidence>
<reference evidence="12" key="1">
    <citation type="journal article" date="2019" name="Int. J. Syst. Evol. Microbiol.">
        <title>The Global Catalogue of Microorganisms (GCM) 10K type strain sequencing project: providing services to taxonomists for standard genome sequencing and annotation.</title>
        <authorList>
            <consortium name="The Broad Institute Genomics Platform"/>
            <consortium name="The Broad Institute Genome Sequencing Center for Infectious Disease"/>
            <person name="Wu L."/>
            <person name="Ma J."/>
        </authorList>
    </citation>
    <scope>NUCLEOTIDE SEQUENCE [LARGE SCALE GENOMIC DNA]</scope>
    <source>
        <strain evidence="12">CCUG 42001</strain>
    </source>
</reference>
<keyword evidence="3 9" id="KW-0812">Transmembrane</keyword>
<evidence type="ECO:0000256" key="8">
    <source>
        <dbReference type="SAM" id="Coils"/>
    </source>
</evidence>
<evidence type="ECO:0000313" key="11">
    <source>
        <dbReference type="EMBL" id="MFC6385780.1"/>
    </source>
</evidence>
<gene>
    <name evidence="11" type="ORF">ACFP7A_04125</name>
</gene>
<dbReference type="PRINTS" id="PR00169">
    <property type="entry name" value="KCHANNEL"/>
</dbReference>
<dbReference type="PANTHER" id="PTHR11537:SF254">
    <property type="entry name" value="POTASSIUM VOLTAGE-GATED CHANNEL PROTEIN SHAB"/>
    <property type="match status" value="1"/>
</dbReference>
<dbReference type="SUPFAM" id="SSF81324">
    <property type="entry name" value="Voltage-gated potassium channels"/>
    <property type="match status" value="1"/>
</dbReference>
<accession>A0ABW1WF92</accession>
<keyword evidence="4 9" id="KW-1133">Transmembrane helix</keyword>
<feature type="transmembrane region" description="Helical" evidence="9">
    <location>
        <begin position="12"/>
        <end position="39"/>
    </location>
</feature>
<evidence type="ECO:0000256" key="7">
    <source>
        <dbReference type="ARBA" id="ARBA00023303"/>
    </source>
</evidence>
<dbReference type="PANTHER" id="PTHR11537">
    <property type="entry name" value="VOLTAGE-GATED POTASSIUM CHANNEL"/>
    <property type="match status" value="1"/>
</dbReference>
<dbReference type="Gene3D" id="1.10.287.70">
    <property type="match status" value="1"/>
</dbReference>
<keyword evidence="7 11" id="KW-0407">Ion channel</keyword>
<feature type="transmembrane region" description="Helical" evidence="9">
    <location>
        <begin position="76"/>
        <end position="94"/>
    </location>
</feature>
<name>A0ABW1WF92_9BACL</name>
<evidence type="ECO:0000313" key="12">
    <source>
        <dbReference type="Proteomes" id="UP001596267"/>
    </source>
</evidence>
<keyword evidence="8" id="KW-0175">Coiled coil</keyword>
<comment type="caution">
    <text evidence="11">The sequence shown here is derived from an EMBL/GenBank/DDBJ whole genome shotgun (WGS) entry which is preliminary data.</text>
</comment>
<dbReference type="InterPro" id="IPR028325">
    <property type="entry name" value="VG_K_chnl"/>
</dbReference>
<dbReference type="InterPro" id="IPR027359">
    <property type="entry name" value="Volt_channel_dom_sf"/>
</dbReference>
<keyword evidence="12" id="KW-1185">Reference proteome</keyword>
<comment type="subcellular location">
    <subcellularLocation>
        <location evidence="1">Membrane</location>
        <topology evidence="1">Multi-pass membrane protein</topology>
    </subcellularLocation>
</comment>
<keyword evidence="6 9" id="KW-0472">Membrane</keyword>
<organism evidence="11 12">
    <name type="scientific">Sporolactobacillus kofuensis</name>
    <dbReference type="NCBI Taxonomy" id="269672"/>
    <lineage>
        <taxon>Bacteria</taxon>
        <taxon>Bacillati</taxon>
        <taxon>Bacillota</taxon>
        <taxon>Bacilli</taxon>
        <taxon>Bacillales</taxon>
        <taxon>Sporolactobacillaceae</taxon>
        <taxon>Sporolactobacillus</taxon>
    </lineage>
</organism>
<evidence type="ECO:0000256" key="6">
    <source>
        <dbReference type="ARBA" id="ARBA00023136"/>
    </source>
</evidence>
<evidence type="ECO:0000256" key="9">
    <source>
        <dbReference type="SAM" id="Phobius"/>
    </source>
</evidence>
<dbReference type="Proteomes" id="UP001596267">
    <property type="component" value="Unassembled WGS sequence"/>
</dbReference>
<feature type="domain" description="Potassium channel" evidence="10">
    <location>
        <begin position="136"/>
        <end position="208"/>
    </location>
</feature>
<feature type="coiled-coil region" evidence="8">
    <location>
        <begin position="223"/>
        <end position="257"/>
    </location>
</feature>
<evidence type="ECO:0000256" key="3">
    <source>
        <dbReference type="ARBA" id="ARBA00022692"/>
    </source>
</evidence>
<keyword evidence="5" id="KW-0406">Ion transport</keyword>
<feature type="transmembrane region" description="Helical" evidence="9">
    <location>
        <begin position="45"/>
        <end position="64"/>
    </location>
</feature>
<dbReference type="EMBL" id="JBHSTQ010000003">
    <property type="protein sequence ID" value="MFC6385780.1"/>
    <property type="molecule type" value="Genomic_DNA"/>
</dbReference>
<evidence type="ECO:0000256" key="5">
    <source>
        <dbReference type="ARBA" id="ARBA00023065"/>
    </source>
</evidence>
<dbReference type="RefSeq" id="WP_253052653.1">
    <property type="nucleotide sequence ID" value="NZ_JBHSTQ010000003.1"/>
</dbReference>
<keyword evidence="2" id="KW-0813">Transport</keyword>
<dbReference type="Gene3D" id="1.20.120.350">
    <property type="entry name" value="Voltage-gated potassium channels. Chain C"/>
    <property type="match status" value="1"/>
</dbReference>
<dbReference type="GO" id="GO:0034220">
    <property type="term" value="P:monoatomic ion transmembrane transport"/>
    <property type="evidence" value="ECO:0007669"/>
    <property type="project" value="UniProtKB-KW"/>
</dbReference>
<feature type="transmembrane region" description="Helical" evidence="9">
    <location>
        <begin position="129"/>
        <end position="150"/>
    </location>
</feature>
<evidence type="ECO:0000256" key="1">
    <source>
        <dbReference type="ARBA" id="ARBA00004141"/>
    </source>
</evidence>
<evidence type="ECO:0000259" key="10">
    <source>
        <dbReference type="Pfam" id="PF07885"/>
    </source>
</evidence>